<gene>
    <name evidence="3" type="primary">ureD</name>
    <name evidence="4" type="ORF">FC770_09680</name>
</gene>
<keyword evidence="3" id="KW-0963">Cytoplasm</keyword>
<keyword evidence="2 3" id="KW-0143">Chaperone</keyword>
<comment type="caution">
    <text evidence="4">The sequence shown here is derived from an EMBL/GenBank/DDBJ whole genome shotgun (WGS) entry which is preliminary data.</text>
</comment>
<sequence length="346" mass="38027">MTGARVRPRSPTVAQVPVEPVSVEQVPVQRSVVGYGGPRLQPGHYEPDWVPEIIARHRGVPDTLPPGSPGKIGILELGFARRGDGTELVEHYQKSPLQIMRPLYYDPLRPDMPYTYLMSTGAGIMQGDRLRTDLTFGPGSSAHVTTSAYTKVLKMEHDYAVAQVNLDVQDEAYVEYLPDPLIAFARSRLYQRNRVTIAESATLVMGETFMAGRLGRGERHAYTALASDLEVRRPTGHMVALDRVRLVPQDGDTGGLAVMDDRDVLSMLYVLTDRMSAKELQELLHDTLAPEVGDVSFGVSALPGEAGAWVRMVADDVMSVAHATTLAWRALRLALTDVEAPLIRKC</sequence>
<evidence type="ECO:0000313" key="5">
    <source>
        <dbReference type="Proteomes" id="UP000307808"/>
    </source>
</evidence>
<keyword evidence="3" id="KW-0996">Nickel insertion</keyword>
<dbReference type="InterPro" id="IPR002669">
    <property type="entry name" value="UreD"/>
</dbReference>
<dbReference type="OrthoDB" id="9807968at2"/>
<dbReference type="GO" id="GO:0005737">
    <property type="term" value="C:cytoplasm"/>
    <property type="evidence" value="ECO:0007669"/>
    <property type="project" value="UniProtKB-SubCell"/>
</dbReference>
<organism evidence="4 5">
    <name type="scientific">Nocardioides jishulii</name>
    <dbReference type="NCBI Taxonomy" id="2575440"/>
    <lineage>
        <taxon>Bacteria</taxon>
        <taxon>Bacillati</taxon>
        <taxon>Actinomycetota</taxon>
        <taxon>Actinomycetes</taxon>
        <taxon>Propionibacteriales</taxon>
        <taxon>Nocardioidaceae</taxon>
        <taxon>Nocardioides</taxon>
    </lineage>
</organism>
<comment type="subunit">
    <text evidence="3">UreD, UreF and UreG form a complex that acts as a GTP-hydrolysis-dependent molecular chaperone, activating the urease apoprotein by helping to assemble the nickel containing metallocenter of UreC. The UreE protein probably delivers the nickel.</text>
</comment>
<evidence type="ECO:0000256" key="1">
    <source>
        <dbReference type="ARBA" id="ARBA00007177"/>
    </source>
</evidence>
<comment type="similarity">
    <text evidence="1 3">Belongs to the UreD family.</text>
</comment>
<dbReference type="RefSeq" id="WP_137065895.1">
    <property type="nucleotide sequence ID" value="NZ_CP040748.1"/>
</dbReference>
<proteinExistence type="inferred from homology"/>
<comment type="subcellular location">
    <subcellularLocation>
        <location evidence="3">Cytoplasm</location>
    </subcellularLocation>
</comment>
<dbReference type="HAMAP" id="MF_01384">
    <property type="entry name" value="UreD"/>
    <property type="match status" value="1"/>
</dbReference>
<dbReference type="PANTHER" id="PTHR33643">
    <property type="entry name" value="UREASE ACCESSORY PROTEIN D"/>
    <property type="match status" value="1"/>
</dbReference>
<dbReference type="Proteomes" id="UP000307808">
    <property type="component" value="Unassembled WGS sequence"/>
</dbReference>
<comment type="function">
    <text evidence="3">Required for maturation of urease via the functional incorporation of the urease nickel metallocenter.</text>
</comment>
<accession>A0A4U2YMW1</accession>
<reference evidence="4 5" key="1">
    <citation type="submission" date="2019-04" db="EMBL/GenBank/DDBJ databases">
        <authorList>
            <person name="Dong K."/>
        </authorList>
    </citation>
    <scope>NUCLEOTIDE SEQUENCE [LARGE SCALE GENOMIC DNA]</scope>
    <source>
        <strain evidence="5">dk3543</strain>
    </source>
</reference>
<keyword evidence="5" id="KW-1185">Reference proteome</keyword>
<dbReference type="EMBL" id="SZPY01000002">
    <property type="protein sequence ID" value="TKI62626.1"/>
    <property type="molecule type" value="Genomic_DNA"/>
</dbReference>
<protein>
    <recommendedName>
        <fullName evidence="3">Urease accessory protein UreD</fullName>
    </recommendedName>
</protein>
<dbReference type="PANTHER" id="PTHR33643:SF1">
    <property type="entry name" value="UREASE ACCESSORY PROTEIN D"/>
    <property type="match status" value="1"/>
</dbReference>
<dbReference type="AlphaFoldDB" id="A0A4U2YMW1"/>
<evidence type="ECO:0000313" key="4">
    <source>
        <dbReference type="EMBL" id="TKI62626.1"/>
    </source>
</evidence>
<dbReference type="Pfam" id="PF01774">
    <property type="entry name" value="UreD"/>
    <property type="match status" value="1"/>
</dbReference>
<evidence type="ECO:0000256" key="2">
    <source>
        <dbReference type="ARBA" id="ARBA00023186"/>
    </source>
</evidence>
<dbReference type="GO" id="GO:0016151">
    <property type="term" value="F:nickel cation binding"/>
    <property type="evidence" value="ECO:0007669"/>
    <property type="project" value="UniProtKB-UniRule"/>
</dbReference>
<evidence type="ECO:0000256" key="3">
    <source>
        <dbReference type="HAMAP-Rule" id="MF_01384"/>
    </source>
</evidence>
<name>A0A4U2YMW1_9ACTN</name>